<dbReference type="EMBL" id="LAZR01008401">
    <property type="protein sequence ID" value="KKM78991.1"/>
    <property type="molecule type" value="Genomic_DNA"/>
</dbReference>
<sequence length="26" mass="3028">VKYIAILNIIKSIKELIKSIKEENVK</sequence>
<feature type="non-terminal residue" evidence="1">
    <location>
        <position position="1"/>
    </location>
</feature>
<accession>A0A0F9KW16</accession>
<name>A0A0F9KW16_9ZZZZ</name>
<proteinExistence type="predicted"/>
<reference evidence="1" key="1">
    <citation type="journal article" date="2015" name="Nature">
        <title>Complex archaea that bridge the gap between prokaryotes and eukaryotes.</title>
        <authorList>
            <person name="Spang A."/>
            <person name="Saw J.H."/>
            <person name="Jorgensen S.L."/>
            <person name="Zaremba-Niedzwiedzka K."/>
            <person name="Martijn J."/>
            <person name="Lind A.E."/>
            <person name="van Eijk R."/>
            <person name="Schleper C."/>
            <person name="Guy L."/>
            <person name="Ettema T.J."/>
        </authorList>
    </citation>
    <scope>NUCLEOTIDE SEQUENCE</scope>
</reference>
<protein>
    <submittedName>
        <fullName evidence="1">Uncharacterized protein</fullName>
    </submittedName>
</protein>
<gene>
    <name evidence="1" type="ORF">LCGC14_1354450</name>
</gene>
<dbReference type="AlphaFoldDB" id="A0A0F9KW16"/>
<evidence type="ECO:0000313" key="1">
    <source>
        <dbReference type="EMBL" id="KKM78991.1"/>
    </source>
</evidence>
<comment type="caution">
    <text evidence="1">The sequence shown here is derived from an EMBL/GenBank/DDBJ whole genome shotgun (WGS) entry which is preliminary data.</text>
</comment>
<organism evidence="1">
    <name type="scientific">marine sediment metagenome</name>
    <dbReference type="NCBI Taxonomy" id="412755"/>
    <lineage>
        <taxon>unclassified sequences</taxon>
        <taxon>metagenomes</taxon>
        <taxon>ecological metagenomes</taxon>
    </lineage>
</organism>